<name>A0ABR9H4M7_9BACT</name>
<proteinExistence type="predicted"/>
<evidence type="ECO:0000259" key="1">
    <source>
        <dbReference type="Pfam" id="PF01610"/>
    </source>
</evidence>
<reference evidence="2 3" key="1">
    <citation type="submission" date="2020-10" db="EMBL/GenBank/DDBJ databases">
        <title>Genomic Encyclopedia of Type Strains, Phase IV (KMG-IV): sequencing the most valuable type-strain genomes for metagenomic binning, comparative biology and taxonomic classification.</title>
        <authorList>
            <person name="Goeker M."/>
        </authorList>
    </citation>
    <scope>NUCLEOTIDE SEQUENCE [LARGE SCALE GENOMIC DNA]</scope>
    <source>
        <strain evidence="2 3">DSM 4194</strain>
    </source>
</reference>
<evidence type="ECO:0000313" key="2">
    <source>
        <dbReference type="EMBL" id="MBE1425488.1"/>
    </source>
</evidence>
<dbReference type="Proteomes" id="UP000639010">
    <property type="component" value="Unassembled WGS sequence"/>
</dbReference>
<dbReference type="EMBL" id="JADBGG010000014">
    <property type="protein sequence ID" value="MBE1425488.1"/>
    <property type="molecule type" value="Genomic_DNA"/>
</dbReference>
<organism evidence="2 3">
    <name type="scientific">Desulfomicrobium macestii</name>
    <dbReference type="NCBI Taxonomy" id="90731"/>
    <lineage>
        <taxon>Bacteria</taxon>
        <taxon>Pseudomonadati</taxon>
        <taxon>Thermodesulfobacteriota</taxon>
        <taxon>Desulfovibrionia</taxon>
        <taxon>Desulfovibrionales</taxon>
        <taxon>Desulfomicrobiaceae</taxon>
        <taxon>Desulfomicrobium</taxon>
    </lineage>
</organism>
<sequence>MSAVYIGPVVEHQTGVAVVLDYFHVAKLMNDTLTEVLRKHHRELQDTTGKSVLKGSC</sequence>
<feature type="domain" description="Transposase IS204/IS1001/IS1096/IS1165 DDE" evidence="1">
    <location>
        <begin position="1"/>
        <end position="55"/>
    </location>
</feature>
<comment type="caution">
    <text evidence="2">The sequence shown here is derived from an EMBL/GenBank/DDBJ whole genome shotgun (WGS) entry which is preliminary data.</text>
</comment>
<accession>A0ABR9H4M7</accession>
<protein>
    <recommendedName>
        <fullName evidence="1">Transposase IS204/IS1001/IS1096/IS1165 DDE domain-containing protein</fullName>
    </recommendedName>
</protein>
<keyword evidence="3" id="KW-1185">Reference proteome</keyword>
<evidence type="ECO:0000313" key="3">
    <source>
        <dbReference type="Proteomes" id="UP000639010"/>
    </source>
</evidence>
<dbReference type="Pfam" id="PF01610">
    <property type="entry name" value="DDE_Tnp_ISL3"/>
    <property type="match status" value="1"/>
</dbReference>
<dbReference type="InterPro" id="IPR002560">
    <property type="entry name" value="Transposase_DDE"/>
</dbReference>
<gene>
    <name evidence="2" type="ORF">H4684_002141</name>
</gene>